<dbReference type="OrthoDB" id="111691at2"/>
<feature type="transmembrane region" description="Helical" evidence="2">
    <location>
        <begin position="12"/>
        <end position="37"/>
    </location>
</feature>
<feature type="transmembrane region" description="Helical" evidence="2">
    <location>
        <begin position="182"/>
        <end position="204"/>
    </location>
</feature>
<evidence type="ECO:0000313" key="4">
    <source>
        <dbReference type="Proteomes" id="UP000240419"/>
    </source>
</evidence>
<sequence length="452" mass="51309">MKTSNYNRFWRWHFYAALFIAPLLITLTLSGIGYLFYTDVENRAYDHLFFGKSDKTELLTIDEGIEKAVEQYKDYSVSKIIVLDDPYNTRLTMTNKDGDQKYVFLDEHYQIVGSQDAKYTFSNVMREVHSSLFVGGTVVNYLVELAACWAIFLLSSGIYMTFKGRILKNKQNLTKQQKNKKWHALVGTIITIPMIVIIFTGLPWSALMGNFIYSAAQENPSIGIPLLQQQPPTSDMSEIPWATRKNEEPTSSQSHAHHGDMPSMSNNSNMISIKQLMHEIEMEHISRPYSIIYPRSEDGVFNVSKGSNTGVTGLDVSPYDEITTYFDQYNGKLISKVGYEEYGILAKWFTWGIPLHEGHLFGWPNKLMNLAVCLLFLLVIFWGFKTWLSRKKEGSFSAPPKVSSGISSSFIVFMVILGVIMPLFGLSLIVVAIIEGIIYFIRKGNKKDSTTA</sequence>
<protein>
    <submittedName>
        <fullName evidence="3">Sulfite reductase subunit alpha</fullName>
    </submittedName>
</protein>
<dbReference type="Proteomes" id="UP000240419">
    <property type="component" value="Unassembled WGS sequence"/>
</dbReference>
<dbReference type="PANTHER" id="PTHR34219">
    <property type="entry name" value="IRON-REGULATED INNER MEMBRANE PROTEIN-RELATED"/>
    <property type="match status" value="1"/>
</dbReference>
<accession>A0A2P7VH22</accession>
<dbReference type="Pfam" id="PF03929">
    <property type="entry name" value="PepSY_TM"/>
    <property type="match status" value="1"/>
</dbReference>
<evidence type="ECO:0000313" key="3">
    <source>
        <dbReference type="EMBL" id="PSJ98521.1"/>
    </source>
</evidence>
<keyword evidence="2" id="KW-0472">Membrane</keyword>
<proteinExistence type="predicted"/>
<feature type="transmembrane region" description="Helical" evidence="2">
    <location>
        <begin position="141"/>
        <end position="162"/>
    </location>
</feature>
<name>A0A2P7VH22_9BACL</name>
<feature type="transmembrane region" description="Helical" evidence="2">
    <location>
        <begin position="367"/>
        <end position="388"/>
    </location>
</feature>
<reference evidence="3 4" key="1">
    <citation type="submission" date="2018-03" db="EMBL/GenBank/DDBJ databases">
        <title>Brevisbacillus phylogenomics.</title>
        <authorList>
            <person name="Dunlap C."/>
        </authorList>
    </citation>
    <scope>NUCLEOTIDE SEQUENCE [LARGE SCALE GENOMIC DNA]</scope>
    <source>
        <strain evidence="3 4">NRRL NRS-1210</strain>
    </source>
</reference>
<evidence type="ECO:0000256" key="2">
    <source>
        <dbReference type="SAM" id="Phobius"/>
    </source>
</evidence>
<dbReference type="AlphaFoldDB" id="A0A2P7VH22"/>
<dbReference type="PANTHER" id="PTHR34219:SF1">
    <property type="entry name" value="PEPSY DOMAIN-CONTAINING PROTEIN"/>
    <property type="match status" value="1"/>
</dbReference>
<dbReference type="EMBL" id="PXZM01000007">
    <property type="protein sequence ID" value="PSJ98521.1"/>
    <property type="molecule type" value="Genomic_DNA"/>
</dbReference>
<organism evidence="3 4">
    <name type="scientific">Brevibacillus fortis</name>
    <dbReference type="NCBI Taxonomy" id="2126352"/>
    <lineage>
        <taxon>Bacteria</taxon>
        <taxon>Bacillati</taxon>
        <taxon>Bacillota</taxon>
        <taxon>Bacilli</taxon>
        <taxon>Bacillales</taxon>
        <taxon>Paenibacillaceae</taxon>
        <taxon>Brevibacillus</taxon>
    </lineage>
</organism>
<dbReference type="InterPro" id="IPR005625">
    <property type="entry name" value="PepSY-ass_TM"/>
</dbReference>
<keyword evidence="2" id="KW-1133">Transmembrane helix</keyword>
<feature type="transmembrane region" description="Helical" evidence="2">
    <location>
        <begin position="409"/>
        <end position="441"/>
    </location>
</feature>
<gene>
    <name evidence="3" type="ORF">C7R93_06145</name>
</gene>
<keyword evidence="4" id="KW-1185">Reference proteome</keyword>
<keyword evidence="2" id="KW-0812">Transmembrane</keyword>
<feature type="region of interest" description="Disordered" evidence="1">
    <location>
        <begin position="244"/>
        <end position="265"/>
    </location>
</feature>
<dbReference type="RefSeq" id="WP_106837977.1">
    <property type="nucleotide sequence ID" value="NZ_JBCNIW010000041.1"/>
</dbReference>
<comment type="caution">
    <text evidence="3">The sequence shown here is derived from an EMBL/GenBank/DDBJ whole genome shotgun (WGS) entry which is preliminary data.</text>
</comment>
<evidence type="ECO:0000256" key="1">
    <source>
        <dbReference type="SAM" id="MobiDB-lite"/>
    </source>
</evidence>